<protein>
    <recommendedName>
        <fullName evidence="3">DUF2490 domain-containing protein</fullName>
    </recommendedName>
</protein>
<proteinExistence type="predicted"/>
<keyword evidence="2" id="KW-1185">Reference proteome</keyword>
<gene>
    <name evidence="1" type="ORF">IEE83_14975</name>
</gene>
<dbReference type="RefSeq" id="WP_194121340.1">
    <property type="nucleotide sequence ID" value="NZ_JACYGY010000001.1"/>
</dbReference>
<comment type="caution">
    <text evidence="1">The sequence shown here is derived from an EMBL/GenBank/DDBJ whole genome shotgun (WGS) entry which is preliminary data.</text>
</comment>
<evidence type="ECO:0008006" key="3">
    <source>
        <dbReference type="Google" id="ProtNLM"/>
    </source>
</evidence>
<name>A0ABR9WCJ6_9BACT</name>
<evidence type="ECO:0000313" key="2">
    <source>
        <dbReference type="Proteomes" id="UP000634134"/>
    </source>
</evidence>
<dbReference type="EMBL" id="JACYGY010000001">
    <property type="protein sequence ID" value="MBE9463190.1"/>
    <property type="molecule type" value="Genomic_DNA"/>
</dbReference>
<accession>A0ABR9WCJ6</accession>
<sequence length="234" mass="27567">MKIRMRKAEYVTGLKSVCLCFLFVLISCTLRAEKDTDTSSAPKVGLLFNFDSRNTYIQNKHFNIWGLRAGLSFGKKSHRITLGYYWMGYDATKSILRWHKVLSPRINMSSLTQTDVQFLSLAYWYPVLKTKKWTLLAPVEFGIGKQSSHYKDFFEDILMRRKERYFQPFQIGVYAEHKLTPWAGLYLQTGYRNAIKSGNIDHHFGGMYYSYGLTLYPETIYKDLKNWRAKRRKL</sequence>
<dbReference type="Proteomes" id="UP000634134">
    <property type="component" value="Unassembled WGS sequence"/>
</dbReference>
<dbReference type="PROSITE" id="PS51257">
    <property type="entry name" value="PROKAR_LIPOPROTEIN"/>
    <property type="match status" value="1"/>
</dbReference>
<evidence type="ECO:0000313" key="1">
    <source>
        <dbReference type="EMBL" id="MBE9463190.1"/>
    </source>
</evidence>
<reference evidence="2" key="1">
    <citation type="submission" date="2023-07" db="EMBL/GenBank/DDBJ databases">
        <title>Dyadobacter sp. nov 'subterranea' isolated from contaminted grondwater.</title>
        <authorList>
            <person name="Szabo I."/>
            <person name="Al-Omari J."/>
            <person name="Szerdahelyi S.G."/>
            <person name="Rado J."/>
        </authorList>
    </citation>
    <scope>NUCLEOTIDE SEQUENCE [LARGE SCALE GENOMIC DNA]</scope>
    <source>
        <strain evidence="2">UP-52</strain>
    </source>
</reference>
<organism evidence="1 2">
    <name type="scientific">Dyadobacter subterraneus</name>
    <dbReference type="NCBI Taxonomy" id="2773304"/>
    <lineage>
        <taxon>Bacteria</taxon>
        <taxon>Pseudomonadati</taxon>
        <taxon>Bacteroidota</taxon>
        <taxon>Cytophagia</taxon>
        <taxon>Cytophagales</taxon>
        <taxon>Spirosomataceae</taxon>
        <taxon>Dyadobacter</taxon>
    </lineage>
</organism>